<dbReference type="Pfam" id="PF11977">
    <property type="entry name" value="RNase_Zc3h12a"/>
    <property type="match status" value="1"/>
</dbReference>
<name>A0A1I8AH40_9BILA</name>
<dbReference type="WBParaSite" id="L893_g5885.t1">
    <property type="protein sequence ID" value="L893_g5885.t1"/>
    <property type="gene ID" value="L893_g5885"/>
</dbReference>
<evidence type="ECO:0000313" key="3">
    <source>
        <dbReference type="WBParaSite" id="L893_g5885.t1"/>
    </source>
</evidence>
<dbReference type="InterPro" id="IPR021869">
    <property type="entry name" value="RNase_Zc3h12_NYN"/>
</dbReference>
<reference evidence="3" key="1">
    <citation type="submission" date="2016-11" db="UniProtKB">
        <authorList>
            <consortium name="WormBaseParasite"/>
        </authorList>
    </citation>
    <scope>IDENTIFICATION</scope>
</reference>
<sequence length="271" mass="31147">MDPSRPISNDPMRTSYEEGASVRRLAVIDVMNFLHNSASKNAPHLRNTEDTRNYLDALDLASFMYMLLQRGFDVRAIVPRSARRRSKNGYLFDLFFAMGLVIYAEQCYDDLVIIKYAAERGAFIISCDKYRDCLKMGLGAAERYVILNRVIKPFVRRSSRCPTGEPFFLNEYGDRVVNFTAHLEAPTHNILFSDPTSRDFENCVSVRRAFTGRHSLRLRMQLDEIFEFVLKTSQLEPQNLLAEITHFKDTVVTKWGAPSHLKAVDDVNVVF</sequence>
<dbReference type="Gene3D" id="3.40.50.11980">
    <property type="match status" value="1"/>
</dbReference>
<dbReference type="AlphaFoldDB" id="A0A1I8AH40"/>
<organism evidence="2 3">
    <name type="scientific">Steinernema glaseri</name>
    <dbReference type="NCBI Taxonomy" id="37863"/>
    <lineage>
        <taxon>Eukaryota</taxon>
        <taxon>Metazoa</taxon>
        <taxon>Ecdysozoa</taxon>
        <taxon>Nematoda</taxon>
        <taxon>Chromadorea</taxon>
        <taxon>Rhabditida</taxon>
        <taxon>Tylenchina</taxon>
        <taxon>Panagrolaimomorpha</taxon>
        <taxon>Strongyloidoidea</taxon>
        <taxon>Steinernematidae</taxon>
        <taxon>Steinernema</taxon>
    </lineage>
</organism>
<proteinExistence type="predicted"/>
<evidence type="ECO:0000313" key="2">
    <source>
        <dbReference type="Proteomes" id="UP000095287"/>
    </source>
</evidence>
<evidence type="ECO:0000259" key="1">
    <source>
        <dbReference type="Pfam" id="PF11977"/>
    </source>
</evidence>
<accession>A0A1I8AH40</accession>
<feature type="domain" description="RNase NYN" evidence="1">
    <location>
        <begin position="24"/>
        <end position="150"/>
    </location>
</feature>
<dbReference type="Proteomes" id="UP000095287">
    <property type="component" value="Unplaced"/>
</dbReference>
<keyword evidence="2" id="KW-1185">Reference proteome</keyword>
<protein>
    <submittedName>
        <fullName evidence="3">RNase_Zc3h12a domain-containing protein</fullName>
    </submittedName>
</protein>